<sequence>MALCSSFGAAALRSFAAPRRVFFCRRVFCDPGEVALRLKEEPSSRARSFETRSRRGLCRYLLAAAAAALVAAPRRWAVARPGSDAENKKKVQVVVTDLPPEKLLPARRKVWLARKTLQRIDDLFLELMAEDKGAAVRLHLLEVINELGSLPKLAQELLDESSSMDSDALLPLVDSLGTQLQYAVTWTSEGDDCWNASCNVQELDEARDSFLAAVDMLLQIESL</sequence>
<reference evidence="1" key="1">
    <citation type="submission" date="2021-02" db="EMBL/GenBank/DDBJ databases">
        <authorList>
            <person name="Dougan E. K."/>
            <person name="Rhodes N."/>
            <person name="Thang M."/>
            <person name="Chan C."/>
        </authorList>
    </citation>
    <scope>NUCLEOTIDE SEQUENCE</scope>
</reference>
<dbReference type="EMBL" id="CAJNNW010034890">
    <property type="protein sequence ID" value="CAE8724467.1"/>
    <property type="molecule type" value="Genomic_DNA"/>
</dbReference>
<evidence type="ECO:0000313" key="1">
    <source>
        <dbReference type="EMBL" id="CAE8724467.1"/>
    </source>
</evidence>
<evidence type="ECO:0000313" key="2">
    <source>
        <dbReference type="Proteomes" id="UP000626109"/>
    </source>
</evidence>
<gene>
    <name evidence="1" type="ORF">PGLA2088_LOCUS43715</name>
</gene>
<dbReference type="Proteomes" id="UP000626109">
    <property type="component" value="Unassembled WGS sequence"/>
</dbReference>
<proteinExistence type="predicted"/>
<protein>
    <submittedName>
        <fullName evidence="1">Uncharacterized protein</fullName>
    </submittedName>
</protein>
<comment type="caution">
    <text evidence="1">The sequence shown here is derived from an EMBL/GenBank/DDBJ whole genome shotgun (WGS) entry which is preliminary data.</text>
</comment>
<dbReference type="AlphaFoldDB" id="A0A813LBB8"/>
<organism evidence="1 2">
    <name type="scientific">Polarella glacialis</name>
    <name type="common">Dinoflagellate</name>
    <dbReference type="NCBI Taxonomy" id="89957"/>
    <lineage>
        <taxon>Eukaryota</taxon>
        <taxon>Sar</taxon>
        <taxon>Alveolata</taxon>
        <taxon>Dinophyceae</taxon>
        <taxon>Suessiales</taxon>
        <taxon>Suessiaceae</taxon>
        <taxon>Polarella</taxon>
    </lineage>
</organism>
<accession>A0A813LBB8</accession>
<name>A0A813LBB8_POLGL</name>